<proteinExistence type="predicted"/>
<evidence type="ECO:0000313" key="1">
    <source>
        <dbReference type="EMBL" id="CAG8820027.1"/>
    </source>
</evidence>
<gene>
    <name evidence="1" type="ORF">GMARGA_LOCUS27463</name>
</gene>
<comment type="caution">
    <text evidence="1">The sequence shown here is derived from an EMBL/GenBank/DDBJ whole genome shotgun (WGS) entry which is preliminary data.</text>
</comment>
<protein>
    <submittedName>
        <fullName evidence="1">40800_t:CDS:1</fullName>
    </submittedName>
</protein>
<sequence>MTTSKVNQTDLVQKITMNILTRLRKPLESLNYLGNLNIQKSENSWEELPLKMMKTYVRDKNPIPKEFSTSTYELYVKDETKERVMVCVHFVVRWKMKRRM</sequence>
<keyword evidence="2" id="KW-1185">Reference proteome</keyword>
<organism evidence="1 2">
    <name type="scientific">Gigaspora margarita</name>
    <dbReference type="NCBI Taxonomy" id="4874"/>
    <lineage>
        <taxon>Eukaryota</taxon>
        <taxon>Fungi</taxon>
        <taxon>Fungi incertae sedis</taxon>
        <taxon>Mucoromycota</taxon>
        <taxon>Glomeromycotina</taxon>
        <taxon>Glomeromycetes</taxon>
        <taxon>Diversisporales</taxon>
        <taxon>Gigasporaceae</taxon>
        <taxon>Gigaspora</taxon>
    </lineage>
</organism>
<accession>A0ABN7W7K7</accession>
<name>A0ABN7W7K7_GIGMA</name>
<dbReference type="Proteomes" id="UP000789901">
    <property type="component" value="Unassembled WGS sequence"/>
</dbReference>
<dbReference type="EMBL" id="CAJVQB010033612">
    <property type="protein sequence ID" value="CAG8820027.1"/>
    <property type="molecule type" value="Genomic_DNA"/>
</dbReference>
<reference evidence="1 2" key="1">
    <citation type="submission" date="2021-06" db="EMBL/GenBank/DDBJ databases">
        <authorList>
            <person name="Kallberg Y."/>
            <person name="Tangrot J."/>
            <person name="Rosling A."/>
        </authorList>
    </citation>
    <scope>NUCLEOTIDE SEQUENCE [LARGE SCALE GENOMIC DNA]</scope>
    <source>
        <strain evidence="1 2">120-4 pot B 10/14</strain>
    </source>
</reference>
<evidence type="ECO:0000313" key="2">
    <source>
        <dbReference type="Proteomes" id="UP000789901"/>
    </source>
</evidence>